<evidence type="ECO:0000256" key="1">
    <source>
        <dbReference type="SAM" id="MobiDB-lite"/>
    </source>
</evidence>
<dbReference type="AlphaFoldDB" id="A0AA35TY72"/>
<proteinExistence type="predicted"/>
<comment type="caution">
    <text evidence="2">The sequence shown here is derived from an EMBL/GenBank/DDBJ whole genome shotgun (WGS) entry which is preliminary data.</text>
</comment>
<accession>A0AA35TY72</accession>
<evidence type="ECO:0000313" key="2">
    <source>
        <dbReference type="EMBL" id="CAI8055846.1"/>
    </source>
</evidence>
<feature type="non-terminal residue" evidence="2">
    <location>
        <position position="150"/>
    </location>
</feature>
<feature type="region of interest" description="Disordered" evidence="1">
    <location>
        <begin position="81"/>
        <end position="150"/>
    </location>
</feature>
<protein>
    <submittedName>
        <fullName evidence="2">Uncharacterized protein</fullName>
    </submittedName>
</protein>
<dbReference type="Proteomes" id="UP001174909">
    <property type="component" value="Unassembled WGS sequence"/>
</dbReference>
<feature type="compositionally biased region" description="Low complexity" evidence="1">
    <location>
        <begin position="114"/>
        <end position="123"/>
    </location>
</feature>
<reference evidence="2" key="1">
    <citation type="submission" date="2023-03" db="EMBL/GenBank/DDBJ databases">
        <authorList>
            <person name="Steffen K."/>
            <person name="Cardenas P."/>
        </authorList>
    </citation>
    <scope>NUCLEOTIDE SEQUENCE</scope>
</reference>
<sequence length="150" mass="16876">MEFVRSSDDFCAGYLQEDSDLEFSDCSEDVSSDEERRRARKRCGVPAVRPPRGGGVGGEWSEDEFERDMESELMCVLQTVTSPDALTAAVSPPGQIKGRSRKRRQLQAPRPESRPLSLEPSSSGGDKEGEERASVIREPKREKKREEERE</sequence>
<organism evidence="2 3">
    <name type="scientific">Geodia barretti</name>
    <name type="common">Barrett's horny sponge</name>
    <dbReference type="NCBI Taxonomy" id="519541"/>
    <lineage>
        <taxon>Eukaryota</taxon>
        <taxon>Metazoa</taxon>
        <taxon>Porifera</taxon>
        <taxon>Demospongiae</taxon>
        <taxon>Heteroscleromorpha</taxon>
        <taxon>Tetractinellida</taxon>
        <taxon>Astrophorina</taxon>
        <taxon>Geodiidae</taxon>
        <taxon>Geodia</taxon>
    </lineage>
</organism>
<feature type="compositionally biased region" description="Basic and acidic residues" evidence="1">
    <location>
        <begin position="125"/>
        <end position="150"/>
    </location>
</feature>
<dbReference type="EMBL" id="CASHTH010004313">
    <property type="protein sequence ID" value="CAI8055846.1"/>
    <property type="molecule type" value="Genomic_DNA"/>
</dbReference>
<gene>
    <name evidence="2" type="ORF">GBAR_LOCUS30456</name>
</gene>
<keyword evidence="3" id="KW-1185">Reference proteome</keyword>
<name>A0AA35TY72_GEOBA</name>
<feature type="region of interest" description="Disordered" evidence="1">
    <location>
        <begin position="24"/>
        <end position="65"/>
    </location>
</feature>
<evidence type="ECO:0000313" key="3">
    <source>
        <dbReference type="Proteomes" id="UP001174909"/>
    </source>
</evidence>